<reference evidence="2 3" key="1">
    <citation type="submission" date="2008-10" db="EMBL/GenBank/DDBJ databases">
        <title>Draft genome sequence of Desulvovibrio piger (ATCC 29098).</title>
        <authorList>
            <person name="Sudarsanam P."/>
            <person name="Ley R."/>
            <person name="Guruge J."/>
            <person name="Turnbaugh P.J."/>
            <person name="Mahowald M."/>
            <person name="Liep D."/>
            <person name="Gordon J."/>
        </authorList>
    </citation>
    <scope>NUCLEOTIDE SEQUENCE [LARGE SCALE GENOMIC DNA]</scope>
    <source>
        <strain evidence="2 3">ATCC 29098</strain>
    </source>
</reference>
<dbReference type="HOGENOM" id="CLU_2751238_0_0_7"/>
<gene>
    <name evidence="2" type="ORF">DESPIG_00502</name>
</gene>
<comment type="caution">
    <text evidence="2">The sequence shown here is derived from an EMBL/GenBank/DDBJ whole genome shotgun (WGS) entry which is preliminary data.</text>
</comment>
<evidence type="ECO:0000313" key="2">
    <source>
        <dbReference type="EMBL" id="EEB34629.1"/>
    </source>
</evidence>
<accession>B6WR22</accession>
<proteinExistence type="predicted"/>
<protein>
    <submittedName>
        <fullName evidence="2">Uncharacterized protein</fullName>
    </submittedName>
</protein>
<evidence type="ECO:0000313" key="3">
    <source>
        <dbReference type="Proteomes" id="UP000003676"/>
    </source>
</evidence>
<evidence type="ECO:0000256" key="1">
    <source>
        <dbReference type="SAM" id="MobiDB-lite"/>
    </source>
</evidence>
<organism evidence="2 3">
    <name type="scientific">Desulfovibrio piger ATCC 29098</name>
    <dbReference type="NCBI Taxonomy" id="411464"/>
    <lineage>
        <taxon>Bacteria</taxon>
        <taxon>Pseudomonadati</taxon>
        <taxon>Thermodesulfobacteriota</taxon>
        <taxon>Desulfovibrionia</taxon>
        <taxon>Desulfovibrionales</taxon>
        <taxon>Desulfovibrionaceae</taxon>
        <taxon>Desulfovibrio</taxon>
    </lineage>
</organism>
<name>B6WR22_9BACT</name>
<dbReference type="EMBL" id="ABXU01000021">
    <property type="protein sequence ID" value="EEB34629.1"/>
    <property type="molecule type" value="Genomic_DNA"/>
</dbReference>
<reference evidence="2 3" key="2">
    <citation type="submission" date="2008-10" db="EMBL/GenBank/DDBJ databases">
        <authorList>
            <person name="Fulton L."/>
            <person name="Clifton S."/>
            <person name="Fulton B."/>
            <person name="Xu J."/>
            <person name="Minx P."/>
            <person name="Pepin K.H."/>
            <person name="Johnson M."/>
            <person name="Bhonagiri V."/>
            <person name="Nash W.E."/>
            <person name="Mardis E.R."/>
            <person name="Wilson R.K."/>
        </authorList>
    </citation>
    <scope>NUCLEOTIDE SEQUENCE [LARGE SCALE GENOMIC DNA]</scope>
    <source>
        <strain evidence="2 3">ATCC 29098</strain>
    </source>
</reference>
<dbReference type="Proteomes" id="UP000003676">
    <property type="component" value="Unassembled WGS sequence"/>
</dbReference>
<dbReference type="AlphaFoldDB" id="B6WR22"/>
<feature type="region of interest" description="Disordered" evidence="1">
    <location>
        <begin position="1"/>
        <end position="22"/>
    </location>
</feature>
<sequence>MENVIMLAAGQGEGKPRQDRTGGMRALTHAGRFLGGAGTGRLERGCPVWFPVSGQEKSPAGAGLQDDVPD</sequence>